<sequence length="227" mass="25822">MRKENNKLINLTEAPTEIDDICILTTMVTEGPFYIKSPKRSDIREDKEGKNLDLKLQFLLYPNCTPIEGAIVEIWYCNADGTYSGYPKLGHNIWEFLNHAEFGKKAHIEPKNENIFLRGAQITDKDGYVNFKTILLGWYDPRMPHIHFKAIIKGKEEISSELLFEEEFFNKVFTTTEPYMKYGKSPYGHSNDKVVATFPNGNGLILSPKESGNGTVFASAKIGLKMS</sequence>
<evidence type="ECO:0000313" key="1">
    <source>
        <dbReference type="EMBL" id="GAA4884159.1"/>
    </source>
</evidence>
<dbReference type="InterPro" id="IPR015889">
    <property type="entry name" value="Intradiol_dOase_core"/>
</dbReference>
<organism evidence="1 2">
    <name type="scientific">Flaviramulus aquimarinus</name>
    <dbReference type="NCBI Taxonomy" id="1170456"/>
    <lineage>
        <taxon>Bacteria</taxon>
        <taxon>Pseudomonadati</taxon>
        <taxon>Bacteroidota</taxon>
        <taxon>Flavobacteriia</taxon>
        <taxon>Flavobacteriales</taxon>
        <taxon>Flavobacteriaceae</taxon>
        <taxon>Flaviramulus</taxon>
    </lineage>
</organism>
<evidence type="ECO:0008006" key="3">
    <source>
        <dbReference type="Google" id="ProtNLM"/>
    </source>
</evidence>
<accession>A0ABP9EVB3</accession>
<dbReference type="RefSeq" id="WP_345272197.1">
    <property type="nucleotide sequence ID" value="NZ_BAABJH010000001.1"/>
</dbReference>
<keyword evidence="2" id="KW-1185">Reference proteome</keyword>
<reference evidence="2" key="1">
    <citation type="journal article" date="2019" name="Int. J. Syst. Evol. Microbiol.">
        <title>The Global Catalogue of Microorganisms (GCM) 10K type strain sequencing project: providing services to taxonomists for standard genome sequencing and annotation.</title>
        <authorList>
            <consortium name="The Broad Institute Genomics Platform"/>
            <consortium name="The Broad Institute Genome Sequencing Center for Infectious Disease"/>
            <person name="Wu L."/>
            <person name="Ma J."/>
        </authorList>
    </citation>
    <scope>NUCLEOTIDE SEQUENCE [LARGE SCALE GENOMIC DNA]</scope>
    <source>
        <strain evidence="2">JCM 18274</strain>
    </source>
</reference>
<dbReference type="PANTHER" id="PTHR34315">
    <property type="match status" value="1"/>
</dbReference>
<gene>
    <name evidence="1" type="ORF">GCM10023311_03110</name>
</gene>
<proteinExistence type="predicted"/>
<dbReference type="SUPFAM" id="SSF49482">
    <property type="entry name" value="Aromatic compound dioxygenase"/>
    <property type="match status" value="1"/>
</dbReference>
<comment type="caution">
    <text evidence="1">The sequence shown here is derived from an EMBL/GenBank/DDBJ whole genome shotgun (WGS) entry which is preliminary data.</text>
</comment>
<dbReference type="EMBL" id="BAABJH010000001">
    <property type="protein sequence ID" value="GAA4884159.1"/>
    <property type="molecule type" value="Genomic_DNA"/>
</dbReference>
<dbReference type="Gene3D" id="2.60.130.10">
    <property type="entry name" value="Aromatic compound dioxygenase"/>
    <property type="match status" value="1"/>
</dbReference>
<evidence type="ECO:0000313" key="2">
    <source>
        <dbReference type="Proteomes" id="UP001500433"/>
    </source>
</evidence>
<name>A0ABP9EVB3_9FLAO</name>
<dbReference type="PANTHER" id="PTHR34315:SF1">
    <property type="entry name" value="INTRADIOL RING-CLEAVAGE DIOXYGENASES DOMAIN-CONTAINING PROTEIN-RELATED"/>
    <property type="match status" value="1"/>
</dbReference>
<dbReference type="Proteomes" id="UP001500433">
    <property type="component" value="Unassembled WGS sequence"/>
</dbReference>
<protein>
    <recommendedName>
        <fullName evidence="3">Intradiol ring-cleavage dioxygenases domain-containing protein</fullName>
    </recommendedName>
</protein>